<evidence type="ECO:0000256" key="4">
    <source>
        <dbReference type="PROSITE-ProRule" id="PRU10141"/>
    </source>
</evidence>
<keyword evidence="1" id="KW-0418">Kinase</keyword>
<dbReference type="GO" id="GO:0005524">
    <property type="term" value="F:ATP binding"/>
    <property type="evidence" value="ECO:0007669"/>
    <property type="project" value="UniProtKB-UniRule"/>
</dbReference>
<evidence type="ECO:0000259" key="6">
    <source>
        <dbReference type="PROSITE" id="PS50011"/>
    </source>
</evidence>
<dbReference type="FunFam" id="1.10.510.10:FF:000095">
    <property type="entry name" value="protein STRUBBELIG-RECEPTOR FAMILY 8"/>
    <property type="match status" value="1"/>
</dbReference>
<dbReference type="EMBL" id="OU503050">
    <property type="protein sequence ID" value="CAI9778056.1"/>
    <property type="molecule type" value="Genomic_DNA"/>
</dbReference>
<dbReference type="InterPro" id="IPR011009">
    <property type="entry name" value="Kinase-like_dom_sf"/>
</dbReference>
<dbReference type="PROSITE" id="PS00107">
    <property type="entry name" value="PROTEIN_KINASE_ATP"/>
    <property type="match status" value="1"/>
</dbReference>
<feature type="domain" description="Protein kinase" evidence="6">
    <location>
        <begin position="255"/>
        <end position="533"/>
    </location>
</feature>
<name>A0AAD2A184_9LAMI</name>
<evidence type="ECO:0000256" key="5">
    <source>
        <dbReference type="SAM" id="MobiDB-lite"/>
    </source>
</evidence>
<dbReference type="Gene3D" id="1.10.510.10">
    <property type="entry name" value="Transferase(Phosphotransferase) domain 1"/>
    <property type="match status" value="1"/>
</dbReference>
<dbReference type="GO" id="GO:0004674">
    <property type="term" value="F:protein serine/threonine kinase activity"/>
    <property type="evidence" value="ECO:0007669"/>
    <property type="project" value="UniProtKB-KW"/>
</dbReference>
<dbReference type="InterPro" id="IPR008266">
    <property type="entry name" value="Tyr_kinase_AS"/>
</dbReference>
<dbReference type="PROSITE" id="PS50011">
    <property type="entry name" value="PROTEIN_KINASE_DOM"/>
    <property type="match status" value="1"/>
</dbReference>
<keyword evidence="3 4" id="KW-0067">ATP-binding</keyword>
<dbReference type="InterPro" id="IPR017441">
    <property type="entry name" value="Protein_kinase_ATP_BS"/>
</dbReference>
<feature type="binding site" evidence="4">
    <location>
        <position position="283"/>
    </location>
    <ligand>
        <name>ATP</name>
        <dbReference type="ChEBI" id="CHEBI:30616"/>
    </ligand>
</feature>
<dbReference type="PANTHER" id="PTHR47989">
    <property type="entry name" value="OS01G0750732 PROTEIN"/>
    <property type="match status" value="1"/>
</dbReference>
<keyword evidence="2 4" id="KW-0547">Nucleotide-binding</keyword>
<feature type="region of interest" description="Disordered" evidence="5">
    <location>
        <begin position="178"/>
        <end position="222"/>
    </location>
</feature>
<dbReference type="Pfam" id="PF00069">
    <property type="entry name" value="Pkinase"/>
    <property type="match status" value="1"/>
</dbReference>
<protein>
    <recommendedName>
        <fullName evidence="6">Protein kinase domain-containing protein</fullName>
    </recommendedName>
</protein>
<gene>
    <name evidence="7" type="ORF">FPE_LOCUS25486</name>
</gene>
<keyword evidence="8" id="KW-1185">Reference proteome</keyword>
<dbReference type="PANTHER" id="PTHR47989:SF14">
    <property type="entry name" value="INACTIVE PROTEIN KINASE SELMODRAFT_444075"/>
    <property type="match status" value="1"/>
</dbReference>
<dbReference type="FunFam" id="3.30.200.20:FF:000162">
    <property type="entry name" value="Adenine nucleotide alpha hydrolase-like domain kinase"/>
    <property type="match status" value="1"/>
</dbReference>
<dbReference type="Proteomes" id="UP000834106">
    <property type="component" value="Chromosome 15"/>
</dbReference>
<evidence type="ECO:0000256" key="2">
    <source>
        <dbReference type="ARBA" id="ARBA00022741"/>
    </source>
</evidence>
<proteinExistence type="predicted"/>
<dbReference type="InterPro" id="IPR000719">
    <property type="entry name" value="Prot_kinase_dom"/>
</dbReference>
<dbReference type="PROSITE" id="PS00109">
    <property type="entry name" value="PROTEIN_KINASE_TYR"/>
    <property type="match status" value="1"/>
</dbReference>
<evidence type="ECO:0000313" key="8">
    <source>
        <dbReference type="Proteomes" id="UP000834106"/>
    </source>
</evidence>
<keyword evidence="1" id="KW-0723">Serine/threonine-protein kinase</keyword>
<organism evidence="7 8">
    <name type="scientific">Fraxinus pennsylvanica</name>
    <dbReference type="NCBI Taxonomy" id="56036"/>
    <lineage>
        <taxon>Eukaryota</taxon>
        <taxon>Viridiplantae</taxon>
        <taxon>Streptophyta</taxon>
        <taxon>Embryophyta</taxon>
        <taxon>Tracheophyta</taxon>
        <taxon>Spermatophyta</taxon>
        <taxon>Magnoliopsida</taxon>
        <taxon>eudicotyledons</taxon>
        <taxon>Gunneridae</taxon>
        <taxon>Pentapetalae</taxon>
        <taxon>asterids</taxon>
        <taxon>lamiids</taxon>
        <taxon>Lamiales</taxon>
        <taxon>Oleaceae</taxon>
        <taxon>Oleeae</taxon>
        <taxon>Fraxinus</taxon>
    </lineage>
</organism>
<dbReference type="Gene3D" id="3.30.200.20">
    <property type="entry name" value="Phosphorylase Kinase, domain 1"/>
    <property type="match status" value="1"/>
</dbReference>
<dbReference type="AlphaFoldDB" id="A0AAD2A184"/>
<evidence type="ECO:0000256" key="1">
    <source>
        <dbReference type="ARBA" id="ARBA00022527"/>
    </source>
</evidence>
<dbReference type="SUPFAM" id="SSF56112">
    <property type="entry name" value="Protein kinase-like (PK-like)"/>
    <property type="match status" value="1"/>
</dbReference>
<keyword evidence="1" id="KW-0808">Transferase</keyword>
<reference evidence="7" key="1">
    <citation type="submission" date="2023-05" db="EMBL/GenBank/DDBJ databases">
        <authorList>
            <person name="Huff M."/>
        </authorList>
    </citation>
    <scope>NUCLEOTIDE SEQUENCE</scope>
</reference>
<accession>A0AAD2A184</accession>
<evidence type="ECO:0000256" key="3">
    <source>
        <dbReference type="ARBA" id="ARBA00022840"/>
    </source>
</evidence>
<sequence length="542" mass="61608">MQGGILHAGDTITVLGVLHRVLHPLGYHMQVASENFLGTNHIRAIEEEVSKKVDAYGLMLQQSAEECEGEGVDIEVKITVGTPMRTVIVQEVATSNANWVILDRHLRREYYSYKDFDEFEAKLLYSLSKPVALPSAQDNNNNEQTSMSINYNASMDSLESSVMSKSNSFTSNFKQYSFSSEDESGSNLKPDESGSYAEGENKYTVSPPIIHKQQRKPSRQRSSDVPVLCISCGMKTELDSKRYSYSEIQLATNDFSPDNSLGEGGYGHVYKGRLKDGQLIAAKVHKEASTQGFSEFHSEVYVLSFARHKNIVMLLGHCCKEKLNILVYEYICNKSLEWHLFENRDCVLEWHRRRAIAIGTAKGLRFLHEECRGSPIIHRDMRPSNILLTHEYVPMLGDFGLAKWTTNEEDIQTRILGTLGYLAPEYAENGIVSVRTDVYSFGIVLIQLISGRKAVDSTREDQQSLRQWALPLIQTLALHELVDPRLDLYNRYELYHMARTAFLCVQTEPEIRPSMAEVLHLLEGESEHFHHLTEQFIPHYSK</sequence>
<evidence type="ECO:0000313" key="7">
    <source>
        <dbReference type="EMBL" id="CAI9778056.1"/>
    </source>
</evidence>